<evidence type="ECO:0000256" key="2">
    <source>
        <dbReference type="ARBA" id="ARBA00023012"/>
    </source>
</evidence>
<dbReference type="Proteomes" id="UP000315017">
    <property type="component" value="Chromosome"/>
</dbReference>
<evidence type="ECO:0000256" key="1">
    <source>
        <dbReference type="ARBA" id="ARBA00022553"/>
    </source>
</evidence>
<evidence type="ECO:0000313" key="5">
    <source>
        <dbReference type="EMBL" id="QDU30574.1"/>
    </source>
</evidence>
<dbReference type="GO" id="GO:0000160">
    <property type="term" value="P:phosphorelay signal transduction system"/>
    <property type="evidence" value="ECO:0007669"/>
    <property type="project" value="UniProtKB-KW"/>
</dbReference>
<evidence type="ECO:0000259" key="4">
    <source>
        <dbReference type="PROSITE" id="PS50110"/>
    </source>
</evidence>
<dbReference type="InterPro" id="IPR050595">
    <property type="entry name" value="Bact_response_regulator"/>
</dbReference>
<dbReference type="OrthoDB" id="9813953at2"/>
<dbReference type="SUPFAM" id="SSF52172">
    <property type="entry name" value="CheY-like"/>
    <property type="match status" value="1"/>
</dbReference>
<dbReference type="KEGG" id="aagg:ETAA8_57200"/>
<evidence type="ECO:0000256" key="3">
    <source>
        <dbReference type="PROSITE-ProRule" id="PRU00169"/>
    </source>
</evidence>
<feature type="modified residue" description="4-aspartylphosphate" evidence="3">
    <location>
        <position position="54"/>
    </location>
</feature>
<accession>A0A517YK27</accession>
<dbReference type="InterPro" id="IPR001789">
    <property type="entry name" value="Sig_transdc_resp-reg_receiver"/>
</dbReference>
<reference evidence="5 6" key="1">
    <citation type="submission" date="2019-02" db="EMBL/GenBank/DDBJ databases">
        <title>Deep-cultivation of Planctomycetes and their phenomic and genomic characterization uncovers novel biology.</title>
        <authorList>
            <person name="Wiegand S."/>
            <person name="Jogler M."/>
            <person name="Boedeker C."/>
            <person name="Pinto D."/>
            <person name="Vollmers J."/>
            <person name="Rivas-Marin E."/>
            <person name="Kohn T."/>
            <person name="Peeters S.H."/>
            <person name="Heuer A."/>
            <person name="Rast P."/>
            <person name="Oberbeckmann S."/>
            <person name="Bunk B."/>
            <person name="Jeske O."/>
            <person name="Meyerdierks A."/>
            <person name="Storesund J.E."/>
            <person name="Kallscheuer N."/>
            <person name="Luecker S."/>
            <person name="Lage O.M."/>
            <person name="Pohl T."/>
            <person name="Merkel B.J."/>
            <person name="Hornburger P."/>
            <person name="Mueller R.-W."/>
            <person name="Bruemmer F."/>
            <person name="Labrenz M."/>
            <person name="Spormann A.M."/>
            <person name="Op den Camp H."/>
            <person name="Overmann J."/>
            <person name="Amann R."/>
            <person name="Jetten M.S.M."/>
            <person name="Mascher T."/>
            <person name="Medema M.H."/>
            <person name="Devos D.P."/>
            <person name="Kaster A.-K."/>
            <person name="Ovreas L."/>
            <person name="Rohde M."/>
            <person name="Galperin M.Y."/>
            <person name="Jogler C."/>
        </authorList>
    </citation>
    <scope>NUCLEOTIDE SEQUENCE [LARGE SCALE GENOMIC DNA]</scope>
    <source>
        <strain evidence="5 6">ETA_A8</strain>
    </source>
</reference>
<dbReference type="RefSeq" id="WP_145096279.1">
    <property type="nucleotide sequence ID" value="NZ_CP036274.1"/>
</dbReference>
<dbReference type="Pfam" id="PF00072">
    <property type="entry name" value="Response_reg"/>
    <property type="match status" value="1"/>
</dbReference>
<dbReference type="PANTHER" id="PTHR44591">
    <property type="entry name" value="STRESS RESPONSE REGULATOR PROTEIN 1"/>
    <property type="match status" value="1"/>
</dbReference>
<dbReference type="AlphaFoldDB" id="A0A517YK27"/>
<keyword evidence="2" id="KW-0902">Two-component regulatory system</keyword>
<sequence>MTKRLLVTDDAIIIREMIKDTASRAGWEIVGEACNGQQAFEKFRELKPDAMTLDLVMPEFDGLHALRSILGEDPSAKIVVVSALDQKTILKEAFKLGAADFVVKPFDHGQLVATLNRVTGVC</sequence>
<dbReference type="PANTHER" id="PTHR44591:SF14">
    <property type="entry name" value="PROTEIN PILG"/>
    <property type="match status" value="1"/>
</dbReference>
<dbReference type="EMBL" id="CP036274">
    <property type="protein sequence ID" value="QDU30574.1"/>
    <property type="molecule type" value="Genomic_DNA"/>
</dbReference>
<dbReference type="PROSITE" id="PS50110">
    <property type="entry name" value="RESPONSE_REGULATORY"/>
    <property type="match status" value="1"/>
</dbReference>
<proteinExistence type="predicted"/>
<dbReference type="InterPro" id="IPR011006">
    <property type="entry name" value="CheY-like_superfamily"/>
</dbReference>
<name>A0A517YK27_9BACT</name>
<dbReference type="SMART" id="SM00448">
    <property type="entry name" value="REC"/>
    <property type="match status" value="1"/>
</dbReference>
<organism evidence="5 6">
    <name type="scientific">Anatilimnocola aggregata</name>
    <dbReference type="NCBI Taxonomy" id="2528021"/>
    <lineage>
        <taxon>Bacteria</taxon>
        <taxon>Pseudomonadati</taxon>
        <taxon>Planctomycetota</taxon>
        <taxon>Planctomycetia</taxon>
        <taxon>Pirellulales</taxon>
        <taxon>Pirellulaceae</taxon>
        <taxon>Anatilimnocola</taxon>
    </lineage>
</organism>
<dbReference type="Gene3D" id="3.40.50.2300">
    <property type="match status" value="1"/>
</dbReference>
<feature type="domain" description="Response regulatory" evidence="4">
    <location>
        <begin position="4"/>
        <end position="119"/>
    </location>
</feature>
<protein>
    <submittedName>
        <fullName evidence="5">Chemotaxis protein CheY</fullName>
    </submittedName>
</protein>
<keyword evidence="1 3" id="KW-0597">Phosphoprotein</keyword>
<keyword evidence="6" id="KW-1185">Reference proteome</keyword>
<gene>
    <name evidence="5" type="primary">cheY_3</name>
    <name evidence="5" type="ORF">ETAA8_57200</name>
</gene>
<evidence type="ECO:0000313" key="6">
    <source>
        <dbReference type="Proteomes" id="UP000315017"/>
    </source>
</evidence>